<dbReference type="FunFam" id="3.40.50.920:FF:000001">
    <property type="entry name" value="Pyruvate dehydrogenase E1 beta subunit"/>
    <property type="match status" value="1"/>
</dbReference>
<proteinExistence type="predicted"/>
<comment type="cofactor">
    <cofactor evidence="1">
        <name>thiamine diphosphate</name>
        <dbReference type="ChEBI" id="CHEBI:58937"/>
    </cofactor>
</comment>
<evidence type="ECO:0000313" key="6">
    <source>
        <dbReference type="EMBL" id="SVC74394.1"/>
    </source>
</evidence>
<dbReference type="Pfam" id="PF02779">
    <property type="entry name" value="Transket_pyr"/>
    <property type="match status" value="1"/>
</dbReference>
<dbReference type="InterPro" id="IPR005475">
    <property type="entry name" value="Transketolase-like_Pyr-bd"/>
</dbReference>
<dbReference type="InterPro" id="IPR033248">
    <property type="entry name" value="Transketolase_C"/>
</dbReference>
<evidence type="ECO:0000259" key="5">
    <source>
        <dbReference type="Pfam" id="PF02780"/>
    </source>
</evidence>
<evidence type="ECO:0000256" key="2">
    <source>
        <dbReference type="ARBA" id="ARBA00023002"/>
    </source>
</evidence>
<dbReference type="EMBL" id="UINC01108360">
    <property type="protein sequence ID" value="SVC74394.1"/>
    <property type="molecule type" value="Genomic_DNA"/>
</dbReference>
<keyword evidence="2" id="KW-0560">Oxidoreductase</keyword>
<reference evidence="6" key="1">
    <citation type="submission" date="2018-05" db="EMBL/GenBank/DDBJ databases">
        <authorList>
            <person name="Lanie J.A."/>
            <person name="Ng W.-L."/>
            <person name="Kazmierczak K.M."/>
            <person name="Andrzejewski T.M."/>
            <person name="Davidsen T.M."/>
            <person name="Wayne K.J."/>
            <person name="Tettelin H."/>
            <person name="Glass J.I."/>
            <person name="Rusch D."/>
            <person name="Podicherti R."/>
            <person name="Tsui H.-C.T."/>
            <person name="Winkler M.E."/>
        </authorList>
    </citation>
    <scope>NUCLEOTIDE SEQUENCE</scope>
</reference>
<keyword evidence="3" id="KW-0786">Thiamine pyrophosphate</keyword>
<dbReference type="Gene3D" id="3.40.50.970">
    <property type="match status" value="1"/>
</dbReference>
<dbReference type="PANTHER" id="PTHR43257">
    <property type="entry name" value="PYRUVATE DEHYDROGENASE E1 COMPONENT BETA SUBUNIT"/>
    <property type="match status" value="1"/>
</dbReference>
<evidence type="ECO:0000259" key="4">
    <source>
        <dbReference type="Pfam" id="PF02779"/>
    </source>
</evidence>
<evidence type="ECO:0008006" key="7">
    <source>
        <dbReference type="Google" id="ProtNLM"/>
    </source>
</evidence>
<dbReference type="Pfam" id="PF02780">
    <property type="entry name" value="Transketolase_C"/>
    <property type="match status" value="1"/>
</dbReference>
<feature type="non-terminal residue" evidence="6">
    <location>
        <position position="1"/>
    </location>
</feature>
<accession>A0A382PLZ0</accession>
<dbReference type="InterPro" id="IPR009014">
    <property type="entry name" value="Transketo_C/PFOR_II"/>
</dbReference>
<dbReference type="PANTHER" id="PTHR43257:SF2">
    <property type="entry name" value="PYRUVATE DEHYDROGENASE E1 COMPONENT SUBUNIT BETA"/>
    <property type="match status" value="1"/>
</dbReference>
<sequence>PLVIRTVTGGGAQLAATHSQSLEGWLASVPGLKVVVPSDPYDALGLLRTSIEDNDPVIFAEHALLYGISGDVPEEHYSIPFGEAAVKRSGTDVTLVAYSKMVHECLEAAKKLEDLGVSAEVLDLRTLRPLDTDTVFDSVKKTNRVIIVEEAWQTGGFSGELVSAVQEECFDYLDGPVGRVSGLDVPAPYNRTLEDSTIPNSDKIIESIRRLYGI</sequence>
<dbReference type="SUPFAM" id="SSF52922">
    <property type="entry name" value="TK C-terminal domain-like"/>
    <property type="match status" value="1"/>
</dbReference>
<feature type="domain" description="Transketolase C-terminal" evidence="5">
    <location>
        <begin position="82"/>
        <end position="204"/>
    </location>
</feature>
<name>A0A382PLZ0_9ZZZZ</name>
<dbReference type="GO" id="GO:0016491">
    <property type="term" value="F:oxidoreductase activity"/>
    <property type="evidence" value="ECO:0007669"/>
    <property type="project" value="UniProtKB-KW"/>
</dbReference>
<protein>
    <recommendedName>
        <fullName evidence="7">Transketolase-like pyrimidine-binding domain-containing protein</fullName>
    </recommendedName>
</protein>
<evidence type="ECO:0000256" key="1">
    <source>
        <dbReference type="ARBA" id="ARBA00001964"/>
    </source>
</evidence>
<dbReference type="Gene3D" id="3.40.50.920">
    <property type="match status" value="1"/>
</dbReference>
<dbReference type="InterPro" id="IPR029061">
    <property type="entry name" value="THDP-binding"/>
</dbReference>
<dbReference type="AlphaFoldDB" id="A0A382PLZ0"/>
<dbReference type="SUPFAM" id="SSF52518">
    <property type="entry name" value="Thiamin diphosphate-binding fold (THDP-binding)"/>
    <property type="match status" value="1"/>
</dbReference>
<gene>
    <name evidence="6" type="ORF">METZ01_LOCUS327248</name>
</gene>
<evidence type="ECO:0000256" key="3">
    <source>
        <dbReference type="ARBA" id="ARBA00023052"/>
    </source>
</evidence>
<organism evidence="6">
    <name type="scientific">marine metagenome</name>
    <dbReference type="NCBI Taxonomy" id="408172"/>
    <lineage>
        <taxon>unclassified sequences</taxon>
        <taxon>metagenomes</taxon>
        <taxon>ecological metagenomes</taxon>
    </lineage>
</organism>
<feature type="domain" description="Transketolase-like pyrimidine-binding" evidence="4">
    <location>
        <begin position="2"/>
        <end position="66"/>
    </location>
</feature>